<dbReference type="EMBL" id="BLXT01002256">
    <property type="protein sequence ID" value="GFN92566.1"/>
    <property type="molecule type" value="Genomic_DNA"/>
</dbReference>
<keyword evidence="7" id="KW-0539">Nucleus</keyword>
<dbReference type="PANTHER" id="PTHR22930:SF269">
    <property type="entry name" value="NUCLEASE HARBI1-LIKE PROTEIN"/>
    <property type="match status" value="1"/>
</dbReference>
<evidence type="ECO:0000256" key="3">
    <source>
        <dbReference type="ARBA" id="ARBA00006958"/>
    </source>
</evidence>
<evidence type="ECO:0000259" key="8">
    <source>
        <dbReference type="Pfam" id="PF13359"/>
    </source>
</evidence>
<keyword evidence="4" id="KW-0540">Nuclease</keyword>
<dbReference type="GO" id="GO:0046872">
    <property type="term" value="F:metal ion binding"/>
    <property type="evidence" value="ECO:0007669"/>
    <property type="project" value="UniProtKB-KW"/>
</dbReference>
<evidence type="ECO:0000256" key="5">
    <source>
        <dbReference type="ARBA" id="ARBA00022723"/>
    </source>
</evidence>
<comment type="caution">
    <text evidence="9">The sequence shown here is derived from an EMBL/GenBank/DDBJ whole genome shotgun (WGS) entry which is preliminary data.</text>
</comment>
<feature type="domain" description="DDE Tnp4" evidence="8">
    <location>
        <begin position="99"/>
        <end position="253"/>
    </location>
</feature>
<sequence>MKTWCNWHVPILPEERLVITLRFLSTGSSFRALAFTFRVGPCTVPDIVSETVNILWKELQPQHIPIPTREKLLSIAEDFYTIWNFPHCLGALDGKHDRVRNTGSMFYNYKKYFSVVLQAVVDANYKFITIDVGGYDKQSDGGTFQVLDFYRTPETGKFELPEPADLPQTPVKAPFVFVAYEAYPLLFFLLKPYSGTCLPYERENFNKRLSRCRKTVECAFGILTSKWRLLNKPIETKTELVDSIIKYVCVLHNTIVDREGMERNLTGVSFPDRGVVWDRIGRPSNNAKSVRELFTSYFANNPLVYRK</sequence>
<dbReference type="GO" id="GO:0016787">
    <property type="term" value="F:hydrolase activity"/>
    <property type="evidence" value="ECO:0007669"/>
    <property type="project" value="UniProtKB-KW"/>
</dbReference>
<evidence type="ECO:0000256" key="2">
    <source>
        <dbReference type="ARBA" id="ARBA00004123"/>
    </source>
</evidence>
<dbReference type="Proteomes" id="UP000735302">
    <property type="component" value="Unassembled WGS sequence"/>
</dbReference>
<dbReference type="InterPro" id="IPR045249">
    <property type="entry name" value="HARBI1-like"/>
</dbReference>
<dbReference type="GO" id="GO:0005634">
    <property type="term" value="C:nucleus"/>
    <property type="evidence" value="ECO:0007669"/>
    <property type="project" value="UniProtKB-SubCell"/>
</dbReference>
<evidence type="ECO:0000256" key="6">
    <source>
        <dbReference type="ARBA" id="ARBA00022801"/>
    </source>
</evidence>
<reference evidence="9 10" key="1">
    <citation type="journal article" date="2021" name="Elife">
        <title>Chloroplast acquisition without the gene transfer in kleptoplastic sea slugs, Plakobranchus ocellatus.</title>
        <authorList>
            <person name="Maeda T."/>
            <person name="Takahashi S."/>
            <person name="Yoshida T."/>
            <person name="Shimamura S."/>
            <person name="Takaki Y."/>
            <person name="Nagai Y."/>
            <person name="Toyoda A."/>
            <person name="Suzuki Y."/>
            <person name="Arimoto A."/>
            <person name="Ishii H."/>
            <person name="Satoh N."/>
            <person name="Nishiyama T."/>
            <person name="Hasebe M."/>
            <person name="Maruyama T."/>
            <person name="Minagawa J."/>
            <person name="Obokata J."/>
            <person name="Shigenobu S."/>
        </authorList>
    </citation>
    <scope>NUCLEOTIDE SEQUENCE [LARGE SCALE GENOMIC DNA]</scope>
</reference>
<keyword evidence="6" id="KW-0378">Hydrolase</keyword>
<accession>A0AAV3ZBD0</accession>
<comment type="subcellular location">
    <subcellularLocation>
        <location evidence="2">Nucleus</location>
    </subcellularLocation>
</comment>
<evidence type="ECO:0000313" key="9">
    <source>
        <dbReference type="EMBL" id="GFN92566.1"/>
    </source>
</evidence>
<evidence type="ECO:0000256" key="1">
    <source>
        <dbReference type="ARBA" id="ARBA00001968"/>
    </source>
</evidence>
<organism evidence="9 10">
    <name type="scientific">Plakobranchus ocellatus</name>
    <dbReference type="NCBI Taxonomy" id="259542"/>
    <lineage>
        <taxon>Eukaryota</taxon>
        <taxon>Metazoa</taxon>
        <taxon>Spiralia</taxon>
        <taxon>Lophotrochozoa</taxon>
        <taxon>Mollusca</taxon>
        <taxon>Gastropoda</taxon>
        <taxon>Heterobranchia</taxon>
        <taxon>Euthyneura</taxon>
        <taxon>Panpulmonata</taxon>
        <taxon>Sacoglossa</taxon>
        <taxon>Placobranchoidea</taxon>
        <taxon>Plakobranchidae</taxon>
        <taxon>Plakobranchus</taxon>
    </lineage>
</organism>
<evidence type="ECO:0000256" key="7">
    <source>
        <dbReference type="ARBA" id="ARBA00023242"/>
    </source>
</evidence>
<keyword evidence="10" id="KW-1185">Reference proteome</keyword>
<dbReference type="PANTHER" id="PTHR22930">
    <property type="match status" value="1"/>
</dbReference>
<dbReference type="GO" id="GO:0004518">
    <property type="term" value="F:nuclease activity"/>
    <property type="evidence" value="ECO:0007669"/>
    <property type="project" value="UniProtKB-KW"/>
</dbReference>
<evidence type="ECO:0000256" key="4">
    <source>
        <dbReference type="ARBA" id="ARBA00022722"/>
    </source>
</evidence>
<keyword evidence="5" id="KW-0479">Metal-binding</keyword>
<evidence type="ECO:0000313" key="10">
    <source>
        <dbReference type="Proteomes" id="UP000735302"/>
    </source>
</evidence>
<dbReference type="Pfam" id="PF13359">
    <property type="entry name" value="DDE_Tnp_4"/>
    <property type="match status" value="1"/>
</dbReference>
<proteinExistence type="inferred from homology"/>
<gene>
    <name evidence="9" type="ORF">PoB_001907200</name>
</gene>
<dbReference type="InterPro" id="IPR027806">
    <property type="entry name" value="HARBI1_dom"/>
</dbReference>
<protein>
    <submittedName>
        <fullName evidence="9">Protein antagonist of like heterochromatin protein 1</fullName>
    </submittedName>
</protein>
<name>A0AAV3ZBD0_9GAST</name>
<comment type="cofactor">
    <cofactor evidence="1">
        <name>a divalent metal cation</name>
        <dbReference type="ChEBI" id="CHEBI:60240"/>
    </cofactor>
</comment>
<comment type="similarity">
    <text evidence="3">Belongs to the HARBI1 family.</text>
</comment>
<dbReference type="AlphaFoldDB" id="A0AAV3ZBD0"/>